<dbReference type="AlphaFoldDB" id="A0A1I1CWV7"/>
<dbReference type="STRING" id="34097.SAMN02745150_00013"/>
<dbReference type="Proteomes" id="UP000240042">
    <property type="component" value="Unassembled WGS sequence"/>
</dbReference>
<protein>
    <submittedName>
        <fullName evidence="1">Uncharacterized protein</fullName>
    </submittedName>
</protein>
<evidence type="ECO:0000313" key="1">
    <source>
        <dbReference type="EMBL" id="SFB67037.1"/>
    </source>
</evidence>
<reference evidence="2" key="1">
    <citation type="submission" date="2016-10" db="EMBL/GenBank/DDBJ databases">
        <authorList>
            <person name="Varghese N."/>
            <person name="Submissions S."/>
        </authorList>
    </citation>
    <scope>NUCLEOTIDE SEQUENCE [LARGE SCALE GENOMIC DNA]</scope>
    <source>
        <strain evidence="2">ATCC 43811</strain>
    </source>
</reference>
<proteinExistence type="predicted"/>
<dbReference type="RefSeq" id="WP_092316840.1">
    <property type="nucleotide sequence ID" value="NZ_FOKY01000001.1"/>
</dbReference>
<evidence type="ECO:0000313" key="2">
    <source>
        <dbReference type="Proteomes" id="UP000240042"/>
    </source>
</evidence>
<organism evidence="1 2">
    <name type="scientific">Brevinema andersonii</name>
    <dbReference type="NCBI Taxonomy" id="34097"/>
    <lineage>
        <taxon>Bacteria</taxon>
        <taxon>Pseudomonadati</taxon>
        <taxon>Spirochaetota</taxon>
        <taxon>Spirochaetia</taxon>
        <taxon>Brevinematales</taxon>
        <taxon>Brevinemataceae</taxon>
        <taxon>Brevinema</taxon>
    </lineage>
</organism>
<keyword evidence="2" id="KW-1185">Reference proteome</keyword>
<name>A0A1I1CWV7_BREAD</name>
<accession>A0A1I1CWV7</accession>
<gene>
    <name evidence="1" type="ORF">SAMN02745150_00013</name>
</gene>
<sequence length="156" mass="18151">MKYFLLVFLIGTACTQNFLSYVKQTQPLPLVDKEQILSESGLIFPTIDKKIMSTNNNQYRNVELLPNNKKPFAIIQNTKEIPKNSKFIIRVDIKNYLLAIPYYSSPKIIYNADDSMPNQGEFHFIAADEPGIIRIRIYDQYGIVFKEEVWNIEIQP</sequence>
<dbReference type="EMBL" id="FOKY01000001">
    <property type="protein sequence ID" value="SFB67037.1"/>
    <property type="molecule type" value="Genomic_DNA"/>
</dbReference>